<comment type="caution">
    <text evidence="11">The sequence shown here is derived from an EMBL/GenBank/DDBJ whole genome shotgun (WGS) entry which is preliminary data.</text>
</comment>
<dbReference type="VEuPathDB" id="FungiDB:SPBR_01289"/>
<sequence>MMNLKSLLNSNEDGSANASKQQQQQQQQQPHHQQHPQQHPQHPQHPQHQQPPSTPVQPGPSPVFRDYSGSVHASPRGHPLSEYQHRMQLQQQTPGSGPGGPPTPYGARPVPPPLQPLTSGDLRSPGGPSPYRHTPGGSVSAGPGGGYPFPPTGSSPVQHHQPYPPGSNVYAPPQQPQQQQQQRDSYGGPSPYQQQQQLPPQTPPIGPPGSASSAFPPHQRSQSTQSTPTPTSAHSQHGSLPPQQQQQPQSQQQPYGGAPYGQVSPVLQHRQGPLHPSSQSHPYQQSPFDPTRPPQSSQPPTPLGPPLSTQQQQQHRTTPGPSPYPLPQQQTQPPYMLQSDKQLQKQQLKEQKDLERRQLKEQKEHQKQQKQQQMHQQLPQHQQHHQRSQPASPLQQRVPPPSASSMPSRPSVASAPQPPAGGPGGFGQPDPSASAHRRSMSRSDRAASVSVSPKSRVPSLPSGSAASSMARPTSSASASASATVSAAMDIDSQSGGGPPAKRKMDERDLHPDEIDRKDVRRPAPFEGTNGTGTSAAAHLQRPDSRHDSQMPTTTSKSSTRPTTPAAPISASVPHNPTPKPKKPTRYTEVPTWARKYDGGPLKRGNLIVFKPGEGHRHANGSDKKEAAGGSTTSAMHSRHTSRQGSPEAGPATQAAPEPGPGPGPGPGVDGPPGGGPSPADARAALLSPWEESVTGDKPYEELSRKVADFLFVNVVSNPNMIEIQGLGVQFEIEAKLGTLISKDTNQRIELPVASECLLQDTGRVAFKSSMTEVQHKAFNEFLNGLVVETDARNPANAGRPRPRVPVVYKHRREIDRFFELPLGLQERLPACVRNLLPHRYPVKVRVTYDKKTNDVLAKIVKARISDLNLYFPDAPLDCRLSVNLEMHWDGGVDELEQLAAATTREQPPDREKDRLSYTQSHYQIDLTQVTYKVQGPQKMEREEKEHELEIELAPGILIDQGRRARNGDVHAYPELVEGLVDNVRILARRAKALSLG</sequence>
<evidence type="ECO:0000256" key="1">
    <source>
        <dbReference type="ARBA" id="ARBA00001946"/>
    </source>
</evidence>
<keyword evidence="6 8" id="KW-0539">Nucleus</keyword>
<feature type="compositionally biased region" description="Pro residues" evidence="9">
    <location>
        <begin position="290"/>
        <end position="305"/>
    </location>
</feature>
<evidence type="ECO:0000313" key="11">
    <source>
        <dbReference type="EMBL" id="KIH91033.1"/>
    </source>
</evidence>
<dbReference type="GO" id="GO:0140818">
    <property type="term" value="F:mRNA 5'-triphosphate monophosphatase activity"/>
    <property type="evidence" value="ECO:0007669"/>
    <property type="project" value="UniProtKB-EC"/>
</dbReference>
<dbReference type="InterPro" id="IPR033469">
    <property type="entry name" value="CYTH-like_dom_sf"/>
</dbReference>
<feature type="compositionally biased region" description="Basic and acidic residues" evidence="9">
    <location>
        <begin position="502"/>
        <end position="523"/>
    </location>
</feature>
<dbReference type="GO" id="GO:0031533">
    <property type="term" value="C:mRNA capping enzyme complex"/>
    <property type="evidence" value="ECO:0007669"/>
    <property type="project" value="UniProtKB-UniRule"/>
</dbReference>
<dbReference type="InterPro" id="IPR040343">
    <property type="entry name" value="Cet1/Ctl1"/>
</dbReference>
<evidence type="ECO:0000259" key="10">
    <source>
        <dbReference type="Pfam" id="PF02940"/>
    </source>
</evidence>
<reference evidence="11 12" key="1">
    <citation type="journal article" date="2014" name="BMC Genomics">
        <title>Comparative genomics of the major fungal agents of human and animal Sporotrichosis: Sporothrix schenckii and Sporothrix brasiliensis.</title>
        <authorList>
            <person name="Teixeira M.M."/>
            <person name="de Almeida L.G."/>
            <person name="Kubitschek-Barreira P."/>
            <person name="Alves F.L."/>
            <person name="Kioshima E.S."/>
            <person name="Abadio A.K."/>
            <person name="Fernandes L."/>
            <person name="Derengowski L.S."/>
            <person name="Ferreira K.S."/>
            <person name="Souza R.C."/>
            <person name="Ruiz J.C."/>
            <person name="de Andrade N.C."/>
            <person name="Paes H.C."/>
            <person name="Nicola A.M."/>
            <person name="Albuquerque P."/>
            <person name="Gerber A.L."/>
            <person name="Martins V.P."/>
            <person name="Peconick L.D."/>
            <person name="Neto A.V."/>
            <person name="Chaucanez C.B."/>
            <person name="Silva P.A."/>
            <person name="Cunha O.L."/>
            <person name="de Oliveira F.F."/>
            <person name="dos Santos T.C."/>
            <person name="Barros A.L."/>
            <person name="Soares M.A."/>
            <person name="de Oliveira L.M."/>
            <person name="Marini M.M."/>
            <person name="Villalobos-Duno H."/>
            <person name="Cunha M.M."/>
            <person name="de Hoog S."/>
            <person name="da Silveira J.F."/>
            <person name="Henrissat B."/>
            <person name="Nino-Vega G.A."/>
            <person name="Cisalpino P.S."/>
            <person name="Mora-Montes H.M."/>
            <person name="Almeida S.R."/>
            <person name="Stajich J.E."/>
            <person name="Lopes-Bezerra L.M."/>
            <person name="Vasconcelos A.T."/>
            <person name="Felipe M.S."/>
        </authorList>
    </citation>
    <scope>NUCLEOTIDE SEQUENCE [LARGE SCALE GENOMIC DNA]</scope>
    <source>
        <strain evidence="11 12">5110</strain>
    </source>
</reference>
<evidence type="ECO:0000256" key="7">
    <source>
        <dbReference type="ARBA" id="ARBA00047740"/>
    </source>
</evidence>
<feature type="compositionally biased region" description="Pro residues" evidence="9">
    <location>
        <begin position="52"/>
        <end position="61"/>
    </location>
</feature>
<dbReference type="GO" id="GO:0006370">
    <property type="term" value="P:7-methylguanosine mRNA capping"/>
    <property type="evidence" value="ECO:0007669"/>
    <property type="project" value="UniProtKB-UniRule"/>
</dbReference>
<comment type="function">
    <text evidence="8">First step of mRNA capping. Converts the 5'-triphosphate end of a nascent mRNA chain into a diphosphate end.</text>
</comment>
<evidence type="ECO:0000256" key="6">
    <source>
        <dbReference type="ARBA" id="ARBA00023242"/>
    </source>
</evidence>
<feature type="compositionally biased region" description="Low complexity" evidence="9">
    <location>
        <begin position="369"/>
        <end position="381"/>
    </location>
</feature>
<feature type="compositionally biased region" description="Low complexity" evidence="9">
    <location>
        <begin position="327"/>
        <end position="346"/>
    </location>
</feature>
<dbReference type="EC" id="3.6.1.74" evidence="8"/>
<keyword evidence="5 8" id="KW-0378">Hydrolase</keyword>
<accession>A0A0C2FIT0</accession>
<protein>
    <recommendedName>
        <fullName evidence="8">mRNA-capping enzyme subunit beta</fullName>
        <ecNumber evidence="8">3.6.1.74</ecNumber>
    </recommendedName>
    <alternativeName>
        <fullName evidence="8">mRNA 5'-phosphatase</fullName>
    </alternativeName>
    <alternativeName>
        <fullName evidence="8">mRNA 5'-triphosphate monophosphatase</fullName>
    </alternativeName>
</protein>
<proteinExistence type="inferred from homology"/>
<evidence type="ECO:0000256" key="8">
    <source>
        <dbReference type="RuleBase" id="RU367053"/>
    </source>
</evidence>
<evidence type="ECO:0000256" key="4">
    <source>
        <dbReference type="ARBA" id="ARBA00022664"/>
    </source>
</evidence>
<dbReference type="AlphaFoldDB" id="A0A0C2FIT0"/>
<feature type="compositionally biased region" description="Low complexity" evidence="9">
    <location>
        <begin position="446"/>
        <end position="487"/>
    </location>
</feature>
<dbReference type="GO" id="GO:0004651">
    <property type="term" value="F:polynucleotide 5'-phosphatase activity"/>
    <property type="evidence" value="ECO:0007669"/>
    <property type="project" value="UniProtKB-UniRule"/>
</dbReference>
<evidence type="ECO:0000256" key="3">
    <source>
        <dbReference type="ARBA" id="ARBA00006345"/>
    </source>
</evidence>
<feature type="compositionally biased region" description="Low complexity" evidence="9">
    <location>
        <begin position="273"/>
        <end position="287"/>
    </location>
</feature>
<feature type="compositionally biased region" description="Low complexity" evidence="9">
    <location>
        <begin position="208"/>
        <end position="254"/>
    </location>
</feature>
<comment type="catalytic activity">
    <reaction evidence="7">
        <text>a 5'-end triphospho-ribonucleoside in mRNA + H2O = a 5'-end diphospho-ribonucleoside in mRNA + phosphate + H(+)</text>
        <dbReference type="Rhea" id="RHEA:67004"/>
        <dbReference type="Rhea" id="RHEA-COMP:17164"/>
        <dbReference type="Rhea" id="RHEA-COMP:17165"/>
        <dbReference type="ChEBI" id="CHEBI:15377"/>
        <dbReference type="ChEBI" id="CHEBI:15378"/>
        <dbReference type="ChEBI" id="CHEBI:43474"/>
        <dbReference type="ChEBI" id="CHEBI:167616"/>
        <dbReference type="ChEBI" id="CHEBI:167618"/>
        <dbReference type="EC" id="3.6.1.74"/>
    </reaction>
    <physiologicalReaction direction="left-to-right" evidence="7">
        <dbReference type="Rhea" id="RHEA:67005"/>
    </physiologicalReaction>
</comment>
<organism evidence="11 12">
    <name type="scientific">Sporothrix brasiliensis 5110</name>
    <dbReference type="NCBI Taxonomy" id="1398154"/>
    <lineage>
        <taxon>Eukaryota</taxon>
        <taxon>Fungi</taxon>
        <taxon>Dikarya</taxon>
        <taxon>Ascomycota</taxon>
        <taxon>Pezizomycotina</taxon>
        <taxon>Sordariomycetes</taxon>
        <taxon>Sordariomycetidae</taxon>
        <taxon>Ophiostomatales</taxon>
        <taxon>Ophiostomataceae</taxon>
        <taxon>Sporothrix</taxon>
    </lineage>
</organism>
<feature type="compositionally biased region" description="Low complexity" evidence="9">
    <location>
        <begin position="306"/>
        <end position="319"/>
    </location>
</feature>
<feature type="compositionally biased region" description="Polar residues" evidence="9">
    <location>
        <begin position="1"/>
        <end position="20"/>
    </location>
</feature>
<dbReference type="EMBL" id="AWTV01000007">
    <property type="protein sequence ID" value="KIH91033.1"/>
    <property type="molecule type" value="Genomic_DNA"/>
</dbReference>
<evidence type="ECO:0000313" key="12">
    <source>
        <dbReference type="Proteomes" id="UP000031575"/>
    </source>
</evidence>
<feature type="compositionally biased region" description="Basic and acidic residues" evidence="9">
    <location>
        <begin position="347"/>
        <end position="367"/>
    </location>
</feature>
<comment type="similarity">
    <text evidence="3 8">Belongs to the fungal TPase family.</text>
</comment>
<comment type="subcellular location">
    <subcellularLocation>
        <location evidence="2 8">Nucleus</location>
    </subcellularLocation>
</comment>
<dbReference type="Pfam" id="PF02940">
    <property type="entry name" value="mRNA_triPase"/>
    <property type="match status" value="1"/>
</dbReference>
<feature type="domain" description="mRNA triphosphatase Cet1-like" evidence="10">
    <location>
        <begin position="700"/>
        <end position="952"/>
    </location>
</feature>
<dbReference type="Proteomes" id="UP000031575">
    <property type="component" value="Unassembled WGS sequence"/>
</dbReference>
<feature type="compositionally biased region" description="Low complexity" evidence="9">
    <location>
        <begin position="403"/>
        <end position="415"/>
    </location>
</feature>
<dbReference type="InterPro" id="IPR037009">
    <property type="entry name" value="mRNA_triPase_Cet1_sf"/>
</dbReference>
<evidence type="ECO:0000256" key="2">
    <source>
        <dbReference type="ARBA" id="ARBA00004123"/>
    </source>
</evidence>
<feature type="compositionally biased region" description="Low complexity" evidence="9">
    <location>
        <begin position="646"/>
        <end position="656"/>
    </location>
</feature>
<feature type="compositionally biased region" description="Low complexity" evidence="9">
    <location>
        <begin position="176"/>
        <end position="199"/>
    </location>
</feature>
<dbReference type="CDD" id="cd07470">
    <property type="entry name" value="CYTH-like_mRNA_RTPase"/>
    <property type="match status" value="1"/>
</dbReference>
<evidence type="ECO:0000256" key="5">
    <source>
        <dbReference type="ARBA" id="ARBA00022801"/>
    </source>
</evidence>
<keyword evidence="12" id="KW-1185">Reference proteome</keyword>
<name>A0A0C2FIT0_9PEZI</name>
<feature type="compositionally biased region" description="Basic and acidic residues" evidence="9">
    <location>
        <begin position="612"/>
        <end position="626"/>
    </location>
</feature>
<gene>
    <name evidence="11" type="ORF">SPBR_01289</name>
</gene>
<evidence type="ECO:0000256" key="9">
    <source>
        <dbReference type="SAM" id="MobiDB-lite"/>
    </source>
</evidence>
<dbReference type="GeneID" id="63674521"/>
<dbReference type="Gene3D" id="3.20.100.10">
    <property type="entry name" value="mRNA triphosphatase Cet1-like"/>
    <property type="match status" value="1"/>
</dbReference>
<keyword evidence="4 8" id="KW-0507">mRNA processing</keyword>
<feature type="region of interest" description="Disordered" evidence="9">
    <location>
        <begin position="1"/>
        <end position="681"/>
    </location>
</feature>
<dbReference type="HOGENOM" id="CLU_015678_0_0_1"/>
<comment type="subunit">
    <text evidence="8">Heterodimer. The mRNA-capping enzyme is composed of two separate chains alpha and beta, respectively a mRNA guanylyltransferase and an mRNA 5'-triphosphate monophosphatase.</text>
</comment>
<dbReference type="RefSeq" id="XP_040619043.1">
    <property type="nucleotide sequence ID" value="XM_040759600.1"/>
</dbReference>
<feature type="compositionally biased region" description="Pro residues" evidence="9">
    <location>
        <begin position="99"/>
        <end position="115"/>
    </location>
</feature>
<feature type="compositionally biased region" description="Low complexity" evidence="9">
    <location>
        <begin position="21"/>
        <end position="51"/>
    </location>
</feature>
<dbReference type="InterPro" id="IPR004206">
    <property type="entry name" value="mRNA_triPase_Cet1"/>
</dbReference>
<comment type="cofactor">
    <cofactor evidence="1 8">
        <name>Mg(2+)</name>
        <dbReference type="ChEBI" id="CHEBI:18420"/>
    </cofactor>
</comment>
<keyword evidence="8" id="KW-0506">mRNA capping</keyword>
<dbReference type="SUPFAM" id="SSF55154">
    <property type="entry name" value="CYTH-like phosphatases"/>
    <property type="match status" value="1"/>
</dbReference>
<dbReference type="PANTHER" id="PTHR28118">
    <property type="entry name" value="POLYNUCLEOTIDE 5'-TRIPHOSPHATASE-RELATED"/>
    <property type="match status" value="1"/>
</dbReference>
<dbReference type="PANTHER" id="PTHR28118:SF1">
    <property type="entry name" value="POLYNUCLEOTIDE 5'-TRIPHOSPHATASE CTL1-RELATED"/>
    <property type="match status" value="1"/>
</dbReference>
<feature type="compositionally biased region" description="Low complexity" evidence="9">
    <location>
        <begin position="551"/>
        <end position="573"/>
    </location>
</feature>
<dbReference type="OrthoDB" id="272147at2759"/>